<proteinExistence type="predicted"/>
<name>A0AAV9KME9_9SOLN</name>
<organism evidence="1 2">
    <name type="scientific">Solanum pinnatisectum</name>
    <name type="common">tansyleaf nightshade</name>
    <dbReference type="NCBI Taxonomy" id="50273"/>
    <lineage>
        <taxon>Eukaryota</taxon>
        <taxon>Viridiplantae</taxon>
        <taxon>Streptophyta</taxon>
        <taxon>Embryophyta</taxon>
        <taxon>Tracheophyta</taxon>
        <taxon>Spermatophyta</taxon>
        <taxon>Magnoliopsida</taxon>
        <taxon>eudicotyledons</taxon>
        <taxon>Gunneridae</taxon>
        <taxon>Pentapetalae</taxon>
        <taxon>asterids</taxon>
        <taxon>lamiids</taxon>
        <taxon>Solanales</taxon>
        <taxon>Solanaceae</taxon>
        <taxon>Solanoideae</taxon>
        <taxon>Solaneae</taxon>
        <taxon>Solanum</taxon>
    </lineage>
</organism>
<comment type="caution">
    <text evidence="1">The sequence shown here is derived from an EMBL/GenBank/DDBJ whole genome shotgun (WGS) entry which is preliminary data.</text>
</comment>
<sequence>METTIGVAWISFPDLPPNFFAKEAIFSMVNAIGKPLTVDMATKNQARPSCARVKIEVDLTAKLIQKIRSNEEDDNTDEVKSKWVKVQYDYMPKYCKECCLQGDDEHNCWTIHPELYEAKNEEDQLNEEKKNVIMGAAEHRKILASGKIVGNKQNRQE</sequence>
<dbReference type="EMBL" id="JAWPEI010000010">
    <property type="protein sequence ID" value="KAK4713217.1"/>
    <property type="molecule type" value="Genomic_DNA"/>
</dbReference>
<evidence type="ECO:0008006" key="3">
    <source>
        <dbReference type="Google" id="ProtNLM"/>
    </source>
</evidence>
<protein>
    <recommendedName>
        <fullName evidence="3">DUF4283 domain-containing protein</fullName>
    </recommendedName>
</protein>
<accession>A0AAV9KME9</accession>
<keyword evidence="2" id="KW-1185">Reference proteome</keyword>
<reference evidence="1 2" key="1">
    <citation type="submission" date="2023-10" db="EMBL/GenBank/DDBJ databases">
        <title>Genome-Wide Identification Analysis in wild type Solanum Pinnatisectum Reveals Some Genes Defensing Phytophthora Infestans.</title>
        <authorList>
            <person name="Sun C."/>
        </authorList>
    </citation>
    <scope>NUCLEOTIDE SEQUENCE [LARGE SCALE GENOMIC DNA]</scope>
    <source>
        <strain evidence="1">LQN</strain>
        <tissue evidence="1">Leaf</tissue>
    </source>
</reference>
<dbReference type="Proteomes" id="UP001311915">
    <property type="component" value="Unassembled WGS sequence"/>
</dbReference>
<evidence type="ECO:0000313" key="2">
    <source>
        <dbReference type="Proteomes" id="UP001311915"/>
    </source>
</evidence>
<dbReference type="InterPro" id="IPR040256">
    <property type="entry name" value="At4g02000-like"/>
</dbReference>
<gene>
    <name evidence="1" type="ORF">R3W88_019124</name>
</gene>
<dbReference type="PANTHER" id="PTHR31286:SF179">
    <property type="entry name" value="RNASE H TYPE-1 DOMAIN-CONTAINING PROTEIN"/>
    <property type="match status" value="1"/>
</dbReference>
<evidence type="ECO:0000313" key="1">
    <source>
        <dbReference type="EMBL" id="KAK4713217.1"/>
    </source>
</evidence>
<dbReference type="PANTHER" id="PTHR31286">
    <property type="entry name" value="GLYCINE-RICH CELL WALL STRUCTURAL PROTEIN 1.8-LIKE"/>
    <property type="match status" value="1"/>
</dbReference>
<dbReference type="AlphaFoldDB" id="A0AAV9KME9"/>